<dbReference type="EMBL" id="JBHLVO010000019">
    <property type="protein sequence ID" value="MFC0273315.1"/>
    <property type="molecule type" value="Genomic_DNA"/>
</dbReference>
<evidence type="ECO:0000313" key="3">
    <source>
        <dbReference type="EMBL" id="MFC0273315.1"/>
    </source>
</evidence>
<dbReference type="SUPFAM" id="SSF110997">
    <property type="entry name" value="Sporulation related repeat"/>
    <property type="match status" value="1"/>
</dbReference>
<name>A0ABV6GI01_9BACI</name>
<reference evidence="3 4" key="1">
    <citation type="submission" date="2024-09" db="EMBL/GenBank/DDBJ databases">
        <authorList>
            <person name="Sun Q."/>
            <person name="Mori K."/>
        </authorList>
    </citation>
    <scope>NUCLEOTIDE SEQUENCE [LARGE SCALE GENOMIC DNA]</scope>
    <source>
        <strain evidence="3 4">CCM 7228</strain>
    </source>
</reference>
<keyword evidence="4" id="KW-1185">Reference proteome</keyword>
<dbReference type="InterPro" id="IPR050695">
    <property type="entry name" value="N-acetylmuramoyl_amidase_3"/>
</dbReference>
<protein>
    <submittedName>
        <fullName evidence="3">N-acetylmuramoyl-L-alanine amidase</fullName>
        <ecNumber evidence="3">3.5.1.28</ecNumber>
    </submittedName>
</protein>
<dbReference type="Proteomes" id="UP001589854">
    <property type="component" value="Unassembled WGS sequence"/>
</dbReference>
<accession>A0ABV6GI01</accession>
<dbReference type="PANTHER" id="PTHR30404:SF0">
    <property type="entry name" value="N-ACETYLMURAMOYL-L-ALANINE AMIDASE AMIC"/>
    <property type="match status" value="1"/>
</dbReference>
<dbReference type="CDD" id="cd02696">
    <property type="entry name" value="MurNAc-LAA"/>
    <property type="match status" value="1"/>
</dbReference>
<dbReference type="Gene3D" id="3.40.630.40">
    <property type="entry name" value="Zn-dependent exopeptidases"/>
    <property type="match status" value="1"/>
</dbReference>
<evidence type="ECO:0000259" key="2">
    <source>
        <dbReference type="PROSITE" id="PS51724"/>
    </source>
</evidence>
<dbReference type="PROSITE" id="PS51724">
    <property type="entry name" value="SPOR"/>
    <property type="match status" value="1"/>
</dbReference>
<organism evidence="3 4">
    <name type="scientific">Metabacillus herbersteinensis</name>
    <dbReference type="NCBI Taxonomy" id="283816"/>
    <lineage>
        <taxon>Bacteria</taxon>
        <taxon>Bacillati</taxon>
        <taxon>Bacillota</taxon>
        <taxon>Bacilli</taxon>
        <taxon>Bacillales</taxon>
        <taxon>Bacillaceae</taxon>
        <taxon>Metabacillus</taxon>
    </lineage>
</organism>
<dbReference type="InterPro" id="IPR007730">
    <property type="entry name" value="SPOR-like_dom"/>
</dbReference>
<dbReference type="RefSeq" id="WP_378936489.1">
    <property type="nucleotide sequence ID" value="NZ_JBHLVO010000019.1"/>
</dbReference>
<evidence type="ECO:0000313" key="4">
    <source>
        <dbReference type="Proteomes" id="UP001589854"/>
    </source>
</evidence>
<comment type="caution">
    <text evidence="3">The sequence shown here is derived from an EMBL/GenBank/DDBJ whole genome shotgun (WGS) entry which is preliminary data.</text>
</comment>
<keyword evidence="1 3" id="KW-0378">Hydrolase</keyword>
<evidence type="ECO:0000256" key="1">
    <source>
        <dbReference type="ARBA" id="ARBA00022801"/>
    </source>
</evidence>
<dbReference type="SMART" id="SM00646">
    <property type="entry name" value="Ami_3"/>
    <property type="match status" value="1"/>
</dbReference>
<feature type="domain" description="SPOR" evidence="2">
    <location>
        <begin position="187"/>
        <end position="225"/>
    </location>
</feature>
<dbReference type="Pfam" id="PF05036">
    <property type="entry name" value="SPOR"/>
    <property type="match status" value="1"/>
</dbReference>
<dbReference type="Gene3D" id="3.30.70.1070">
    <property type="entry name" value="Sporulation related repeat"/>
    <property type="match status" value="1"/>
</dbReference>
<dbReference type="PANTHER" id="PTHR30404">
    <property type="entry name" value="N-ACETYLMURAMOYL-L-ALANINE AMIDASE"/>
    <property type="match status" value="1"/>
</dbReference>
<sequence length="225" mass="25480">MKIMIDAGHGFETAGKRTVDEKMREYEFNRVVANAVRLELQQYESVAVYFSHSDQKDIPLQERTDEANSLNVDLFVSIHANAYGNGRDWNSVQGIETFVYLTNPTEAKKLATQVQAQLVKMTGRTDRGVKTANLHVLRETKMTAILCECGFMTNKEEAAMLMTEEYRFKCAQSIVKGIVNCYKLKKKTQQALYHVQVGAFSKKASAETLIAKLKMQGFDAYLKVE</sequence>
<dbReference type="InterPro" id="IPR002508">
    <property type="entry name" value="MurNAc-LAA_cat"/>
</dbReference>
<dbReference type="Pfam" id="PF01520">
    <property type="entry name" value="Amidase_3"/>
    <property type="match status" value="1"/>
</dbReference>
<dbReference type="SUPFAM" id="SSF53187">
    <property type="entry name" value="Zn-dependent exopeptidases"/>
    <property type="match status" value="1"/>
</dbReference>
<gene>
    <name evidence="3" type="ORF">ACFFIX_18080</name>
</gene>
<dbReference type="EC" id="3.5.1.28" evidence="3"/>
<dbReference type="GO" id="GO:0008745">
    <property type="term" value="F:N-acetylmuramoyl-L-alanine amidase activity"/>
    <property type="evidence" value="ECO:0007669"/>
    <property type="project" value="UniProtKB-EC"/>
</dbReference>
<proteinExistence type="predicted"/>
<dbReference type="InterPro" id="IPR036680">
    <property type="entry name" value="SPOR-like_sf"/>
</dbReference>